<reference evidence="8 9" key="1">
    <citation type="submission" date="2021-06" db="EMBL/GenBank/DDBJ databases">
        <title>A haploid diamondback moth (Plutella xylostella L.) genome assembly resolves 31 chromosomes and identifies a diamide resistance mutation.</title>
        <authorList>
            <person name="Ward C.M."/>
            <person name="Perry K.D."/>
            <person name="Baker G."/>
            <person name="Powis K."/>
            <person name="Heckel D.G."/>
            <person name="Baxter S.W."/>
        </authorList>
    </citation>
    <scope>NUCLEOTIDE SEQUENCE [LARGE SCALE GENOMIC DNA]</scope>
    <source>
        <strain evidence="8 9">LV</strain>
        <tissue evidence="8">Single pupa</tissue>
    </source>
</reference>
<dbReference type="PANTHER" id="PTHR11988">
    <property type="entry name" value="THYROTROPH EMBRYONIC FACTOR RELATED"/>
    <property type="match status" value="1"/>
</dbReference>
<accession>A0ABQ7QAZ2</accession>
<dbReference type="EMBL" id="JAHIBW010000018">
    <property type="protein sequence ID" value="KAG7302402.1"/>
    <property type="molecule type" value="Genomic_DNA"/>
</dbReference>
<evidence type="ECO:0000256" key="6">
    <source>
        <dbReference type="SAM" id="MobiDB-lite"/>
    </source>
</evidence>
<gene>
    <name evidence="8" type="ORF">JYU34_013933</name>
</gene>
<keyword evidence="9" id="KW-1185">Reference proteome</keyword>
<evidence type="ECO:0000256" key="4">
    <source>
        <dbReference type="ARBA" id="ARBA00023163"/>
    </source>
</evidence>
<organism evidence="8 9">
    <name type="scientific">Plutella xylostella</name>
    <name type="common">Diamondback moth</name>
    <name type="synonym">Plutella maculipennis</name>
    <dbReference type="NCBI Taxonomy" id="51655"/>
    <lineage>
        <taxon>Eukaryota</taxon>
        <taxon>Metazoa</taxon>
        <taxon>Ecdysozoa</taxon>
        <taxon>Arthropoda</taxon>
        <taxon>Hexapoda</taxon>
        <taxon>Insecta</taxon>
        <taxon>Pterygota</taxon>
        <taxon>Neoptera</taxon>
        <taxon>Endopterygota</taxon>
        <taxon>Lepidoptera</taxon>
        <taxon>Glossata</taxon>
        <taxon>Ditrysia</taxon>
        <taxon>Yponomeutoidea</taxon>
        <taxon>Plutellidae</taxon>
        <taxon>Plutella</taxon>
    </lineage>
</organism>
<evidence type="ECO:0000256" key="3">
    <source>
        <dbReference type="ARBA" id="ARBA00023125"/>
    </source>
</evidence>
<comment type="subcellular location">
    <subcellularLocation>
        <location evidence="1">Nucleus</location>
    </subcellularLocation>
</comment>
<feature type="compositionally biased region" description="Polar residues" evidence="6">
    <location>
        <begin position="29"/>
        <end position="44"/>
    </location>
</feature>
<dbReference type="Gene3D" id="1.20.5.170">
    <property type="match status" value="1"/>
</dbReference>
<dbReference type="PROSITE" id="PS50217">
    <property type="entry name" value="BZIP"/>
    <property type="match status" value="1"/>
</dbReference>
<dbReference type="Proteomes" id="UP000823941">
    <property type="component" value="Chromosome 18"/>
</dbReference>
<keyword evidence="4" id="KW-0804">Transcription</keyword>
<name>A0ABQ7QAZ2_PLUXY</name>
<dbReference type="PANTHER" id="PTHR11988:SF42">
    <property type="entry name" value="PROTEIN GIANT"/>
    <property type="match status" value="1"/>
</dbReference>
<evidence type="ECO:0000256" key="5">
    <source>
        <dbReference type="ARBA" id="ARBA00023242"/>
    </source>
</evidence>
<protein>
    <recommendedName>
        <fullName evidence="7">BZIP domain-containing protein</fullName>
    </recommendedName>
</protein>
<feature type="region of interest" description="Disordered" evidence="6">
    <location>
        <begin position="1"/>
        <end position="44"/>
    </location>
</feature>
<feature type="domain" description="BZIP" evidence="7">
    <location>
        <begin position="146"/>
        <end position="197"/>
    </location>
</feature>
<keyword evidence="5" id="KW-0539">Nucleus</keyword>
<dbReference type="InterPro" id="IPR046347">
    <property type="entry name" value="bZIP_sf"/>
</dbReference>
<dbReference type="InterPro" id="IPR040223">
    <property type="entry name" value="PAR_bZIP"/>
</dbReference>
<dbReference type="InterPro" id="IPR004827">
    <property type="entry name" value="bZIP"/>
</dbReference>
<dbReference type="CDD" id="cd14695">
    <property type="entry name" value="bZIP_HLF"/>
    <property type="match status" value="1"/>
</dbReference>
<keyword evidence="2" id="KW-0805">Transcription regulation</keyword>
<sequence length="206" mass="22946">MSLWTPYEPDQALDLSKSSKLVKPKEESNYSPITDESSDFQLSPTLFSHPYSPYQGLSPSPPQLVPGYYEATQPPVTSSRARKLPRPFKAVTAALPELQAAGDPDRHYAAFRAAMLEAMSARHGGSPGVCNPRMRRAVHRSSCPEDDEYLERRARNNAAAKRSRDLRRQKEDELAIRAAYLERVNADLRGQIAAASRCLQCDAVLM</sequence>
<dbReference type="SUPFAM" id="SSF57959">
    <property type="entry name" value="Leucine zipper domain"/>
    <property type="match status" value="1"/>
</dbReference>
<comment type="caution">
    <text evidence="8">The sequence shown here is derived from an EMBL/GenBank/DDBJ whole genome shotgun (WGS) entry which is preliminary data.</text>
</comment>
<keyword evidence="3" id="KW-0238">DNA-binding</keyword>
<proteinExistence type="predicted"/>
<evidence type="ECO:0000256" key="2">
    <source>
        <dbReference type="ARBA" id="ARBA00023015"/>
    </source>
</evidence>
<dbReference type="SMART" id="SM00338">
    <property type="entry name" value="BRLZ"/>
    <property type="match status" value="1"/>
</dbReference>
<evidence type="ECO:0000313" key="8">
    <source>
        <dbReference type="EMBL" id="KAG7302402.1"/>
    </source>
</evidence>
<evidence type="ECO:0000313" key="9">
    <source>
        <dbReference type="Proteomes" id="UP000823941"/>
    </source>
</evidence>
<dbReference type="Pfam" id="PF07716">
    <property type="entry name" value="bZIP_2"/>
    <property type="match status" value="1"/>
</dbReference>
<evidence type="ECO:0000256" key="1">
    <source>
        <dbReference type="ARBA" id="ARBA00004123"/>
    </source>
</evidence>
<evidence type="ECO:0000259" key="7">
    <source>
        <dbReference type="PROSITE" id="PS50217"/>
    </source>
</evidence>